<accession>A0ABU9BWL3</accession>
<evidence type="ECO:0000313" key="3">
    <source>
        <dbReference type="Proteomes" id="UP001371218"/>
    </source>
</evidence>
<dbReference type="Proteomes" id="UP001371218">
    <property type="component" value="Unassembled WGS sequence"/>
</dbReference>
<dbReference type="EMBL" id="JBBUTG010000021">
    <property type="protein sequence ID" value="MEK8033813.1"/>
    <property type="molecule type" value="Genomic_DNA"/>
</dbReference>
<proteinExistence type="predicted"/>
<dbReference type="RefSeq" id="WP_341428235.1">
    <property type="nucleotide sequence ID" value="NZ_JBBUTG010000021.1"/>
</dbReference>
<gene>
    <name evidence="2" type="ORF">AACH06_23565</name>
</gene>
<comment type="caution">
    <text evidence="2">The sequence shown here is derived from an EMBL/GenBank/DDBJ whole genome shotgun (WGS) entry which is preliminary data.</text>
</comment>
<organism evidence="2 3">
    <name type="scientific">Ideonella lacteola</name>
    <dbReference type="NCBI Taxonomy" id="2984193"/>
    <lineage>
        <taxon>Bacteria</taxon>
        <taxon>Pseudomonadati</taxon>
        <taxon>Pseudomonadota</taxon>
        <taxon>Betaproteobacteria</taxon>
        <taxon>Burkholderiales</taxon>
        <taxon>Sphaerotilaceae</taxon>
        <taxon>Ideonella</taxon>
    </lineage>
</organism>
<evidence type="ECO:0008006" key="4">
    <source>
        <dbReference type="Google" id="ProtNLM"/>
    </source>
</evidence>
<keyword evidence="3" id="KW-1185">Reference proteome</keyword>
<sequence>MKRLPALWLCTLLVHAGLAQAEPSRIGALAGQWAADVSRLPIPEPMRPKRVTITFADAEGGRLATRVEVVDASGHVLFAESVAELNGTAVPVKGDLEADMAAASMPAPNVLVMQLVRGGVPGSTRVYTLSPDHQSLVETAANVGDDGRPFMRTHQFSRVR</sequence>
<name>A0ABU9BWL3_9BURK</name>
<feature type="signal peptide" evidence="1">
    <location>
        <begin position="1"/>
        <end position="21"/>
    </location>
</feature>
<keyword evidence="1" id="KW-0732">Signal</keyword>
<evidence type="ECO:0000313" key="2">
    <source>
        <dbReference type="EMBL" id="MEK8033813.1"/>
    </source>
</evidence>
<protein>
    <recommendedName>
        <fullName evidence="4">LuxR family transcriptional regulator</fullName>
    </recommendedName>
</protein>
<evidence type="ECO:0000256" key="1">
    <source>
        <dbReference type="SAM" id="SignalP"/>
    </source>
</evidence>
<reference evidence="2 3" key="1">
    <citation type="submission" date="2024-04" db="EMBL/GenBank/DDBJ databases">
        <title>Novel species of the genus Ideonella isolated from streams.</title>
        <authorList>
            <person name="Lu H."/>
        </authorList>
    </citation>
    <scope>NUCLEOTIDE SEQUENCE [LARGE SCALE GENOMIC DNA]</scope>
    <source>
        <strain evidence="2 3">DXS29W</strain>
    </source>
</reference>
<feature type="chain" id="PRO_5045452670" description="LuxR family transcriptional regulator" evidence="1">
    <location>
        <begin position="22"/>
        <end position="160"/>
    </location>
</feature>